<dbReference type="SUPFAM" id="SSF50156">
    <property type="entry name" value="PDZ domain-like"/>
    <property type="match status" value="1"/>
</dbReference>
<dbReference type="SMART" id="SM00228">
    <property type="entry name" value="PDZ"/>
    <property type="match status" value="1"/>
</dbReference>
<sequence length="130" mass="14826">MPLSGFIIHIVYDSHNKIFLYGTPADRAGLCIGDQIIEVNETPIQDKSHNEIPIYLQCIKSKVIQLRIRRKQNMDSNCLHSDRSFRVSDAFFVSVDKDHAKEIGRKLKRLAFPKFMPNIQPSIMVGTGGR</sequence>
<dbReference type="Proteomes" id="UP000274756">
    <property type="component" value="Unassembled WGS sequence"/>
</dbReference>
<accession>A0A158Q2K2</accession>
<reference evidence="5" key="1">
    <citation type="submission" date="2016-04" db="UniProtKB">
        <authorList>
            <consortium name="WormBaseParasite"/>
        </authorList>
    </citation>
    <scope>IDENTIFICATION</scope>
</reference>
<protein>
    <submittedName>
        <fullName evidence="5">PDZ domain-containing protein</fullName>
    </submittedName>
</protein>
<feature type="domain" description="PDZ" evidence="1">
    <location>
        <begin position="22"/>
        <end position="71"/>
    </location>
</feature>
<dbReference type="Gene3D" id="2.30.42.10">
    <property type="match status" value="1"/>
</dbReference>
<dbReference type="EMBL" id="UYYG01001150">
    <property type="protein sequence ID" value="VDN54693.1"/>
    <property type="molecule type" value="Genomic_DNA"/>
</dbReference>
<dbReference type="OrthoDB" id="43580at2759"/>
<evidence type="ECO:0000313" key="3">
    <source>
        <dbReference type="Proteomes" id="UP000038040"/>
    </source>
</evidence>
<dbReference type="Proteomes" id="UP000038040">
    <property type="component" value="Unplaced"/>
</dbReference>
<dbReference type="PROSITE" id="PS50106">
    <property type="entry name" value="PDZ"/>
    <property type="match status" value="1"/>
</dbReference>
<reference evidence="2 4" key="2">
    <citation type="submission" date="2018-11" db="EMBL/GenBank/DDBJ databases">
        <authorList>
            <consortium name="Pathogen Informatics"/>
        </authorList>
    </citation>
    <scope>NUCLEOTIDE SEQUENCE [LARGE SCALE GENOMIC DNA]</scope>
</reference>
<dbReference type="Pfam" id="PF17820">
    <property type="entry name" value="PDZ_6"/>
    <property type="match status" value="1"/>
</dbReference>
<evidence type="ECO:0000313" key="4">
    <source>
        <dbReference type="Proteomes" id="UP000274756"/>
    </source>
</evidence>
<evidence type="ECO:0000313" key="5">
    <source>
        <dbReference type="WBParaSite" id="DME_0000030601-mRNA-1"/>
    </source>
</evidence>
<evidence type="ECO:0000259" key="1">
    <source>
        <dbReference type="PROSITE" id="PS50106"/>
    </source>
</evidence>
<proteinExistence type="predicted"/>
<dbReference type="InterPro" id="IPR036034">
    <property type="entry name" value="PDZ_sf"/>
</dbReference>
<dbReference type="STRING" id="318479.A0A158Q2K2"/>
<gene>
    <name evidence="2" type="ORF">DME_LOCUS4666</name>
</gene>
<organism evidence="3 5">
    <name type="scientific">Dracunculus medinensis</name>
    <name type="common">Guinea worm</name>
    <dbReference type="NCBI Taxonomy" id="318479"/>
    <lineage>
        <taxon>Eukaryota</taxon>
        <taxon>Metazoa</taxon>
        <taxon>Ecdysozoa</taxon>
        <taxon>Nematoda</taxon>
        <taxon>Chromadorea</taxon>
        <taxon>Rhabditida</taxon>
        <taxon>Spirurina</taxon>
        <taxon>Dracunculoidea</taxon>
        <taxon>Dracunculidae</taxon>
        <taxon>Dracunculus</taxon>
    </lineage>
</organism>
<dbReference type="WBParaSite" id="DME_0000030601-mRNA-1">
    <property type="protein sequence ID" value="DME_0000030601-mRNA-1"/>
    <property type="gene ID" value="DME_0000030601"/>
</dbReference>
<dbReference type="AlphaFoldDB" id="A0A158Q2K2"/>
<evidence type="ECO:0000313" key="2">
    <source>
        <dbReference type="EMBL" id="VDN54693.1"/>
    </source>
</evidence>
<dbReference type="InterPro" id="IPR001478">
    <property type="entry name" value="PDZ"/>
</dbReference>
<keyword evidence="4" id="KW-1185">Reference proteome</keyword>
<dbReference type="InterPro" id="IPR041489">
    <property type="entry name" value="PDZ_6"/>
</dbReference>
<name>A0A158Q2K2_DRAME</name>